<organism evidence="7 8">
    <name type="scientific">Falsiroseomonas frigidaquae</name>
    <dbReference type="NCBI Taxonomy" id="487318"/>
    <lineage>
        <taxon>Bacteria</taxon>
        <taxon>Pseudomonadati</taxon>
        <taxon>Pseudomonadota</taxon>
        <taxon>Alphaproteobacteria</taxon>
        <taxon>Acetobacterales</taxon>
        <taxon>Roseomonadaceae</taxon>
        <taxon>Falsiroseomonas</taxon>
    </lineage>
</organism>
<dbReference type="EMBL" id="JAAVTX010000008">
    <property type="protein sequence ID" value="NKE48138.1"/>
    <property type="molecule type" value="Genomic_DNA"/>
</dbReference>
<keyword evidence="8" id="KW-1185">Reference proteome</keyword>
<dbReference type="InterPro" id="IPR003760">
    <property type="entry name" value="PnrA-like"/>
</dbReference>
<keyword evidence="3" id="KW-0732">Signal</keyword>
<comment type="caution">
    <text evidence="7">The sequence shown here is derived from an EMBL/GenBank/DDBJ whole genome shotgun (WGS) entry which is preliminary data.</text>
</comment>
<name>A0ABX1F6X8_9PROT</name>
<accession>A0ABX1F6X8</accession>
<protein>
    <submittedName>
        <fullName evidence="7">BMP family ABC transporter substrate-binding protein</fullName>
    </submittedName>
</protein>
<dbReference type="PANTHER" id="PTHR34296">
    <property type="entry name" value="TRANSCRIPTIONAL ACTIVATOR PROTEIN MED"/>
    <property type="match status" value="1"/>
</dbReference>
<dbReference type="Proteomes" id="UP000765160">
    <property type="component" value="Unassembled WGS sequence"/>
</dbReference>
<dbReference type="PANTHER" id="PTHR34296:SF2">
    <property type="entry name" value="ABC TRANSPORTER GUANOSINE-BINDING PROTEIN NUPN"/>
    <property type="match status" value="1"/>
</dbReference>
<keyword evidence="2" id="KW-1003">Cell membrane</keyword>
<comment type="subcellular location">
    <subcellularLocation>
        <location evidence="1">Cell membrane</location>
    </subcellularLocation>
</comment>
<sequence length="309" mass="31464">MSSKPRVVAVLFGRPGTDPLEIGAFNAAGVQGLSRAAHLPVRLETVWEPNPARRTATIEAAAARAELVVAHGGQGEAAVAAVAPAFPDVAFAVTQGRITGPNIAGFEVLQEQSAFLAGALAGWWIAPGGIAAHLSGEPVPPGLRGRAGFAAGLAHANPTARLLSGFCGNQHDPDLAARWIDGQAAAGATLNFAMLDGGRAGAIAACKAAGMRAIGNVRDWTVEDPVFLASAIADNGVAMLAAIEAFLAGAFADRRIGLEVPQAVRLALAADVPAELAARLAVLRAAVLDGAVRVPETWQGAEWAPQRAT</sequence>
<reference evidence="7 8" key="1">
    <citation type="submission" date="2020-03" db="EMBL/GenBank/DDBJ databases">
        <title>Roseomonas selenitidurans sp. nov. isolated from soil.</title>
        <authorList>
            <person name="Liu H."/>
        </authorList>
    </citation>
    <scope>NUCLEOTIDE SEQUENCE [LARGE SCALE GENOMIC DNA]</scope>
    <source>
        <strain evidence="7 8">JCM 15073</strain>
    </source>
</reference>
<feature type="domain" description="ABC transporter substrate-binding protein PnrA-like" evidence="6">
    <location>
        <begin position="57"/>
        <end position="249"/>
    </location>
</feature>
<evidence type="ECO:0000313" key="8">
    <source>
        <dbReference type="Proteomes" id="UP000765160"/>
    </source>
</evidence>
<dbReference type="Pfam" id="PF02608">
    <property type="entry name" value="Bmp"/>
    <property type="match status" value="1"/>
</dbReference>
<evidence type="ECO:0000313" key="7">
    <source>
        <dbReference type="EMBL" id="NKE48138.1"/>
    </source>
</evidence>
<keyword evidence="5" id="KW-0449">Lipoprotein</keyword>
<dbReference type="RefSeq" id="WP_168054227.1">
    <property type="nucleotide sequence ID" value="NZ_JAATJR010000008.1"/>
</dbReference>
<evidence type="ECO:0000256" key="4">
    <source>
        <dbReference type="ARBA" id="ARBA00023136"/>
    </source>
</evidence>
<evidence type="ECO:0000256" key="3">
    <source>
        <dbReference type="ARBA" id="ARBA00022729"/>
    </source>
</evidence>
<gene>
    <name evidence="7" type="ORF">HB662_25390</name>
</gene>
<evidence type="ECO:0000259" key="6">
    <source>
        <dbReference type="Pfam" id="PF02608"/>
    </source>
</evidence>
<proteinExistence type="predicted"/>
<dbReference type="InterPro" id="IPR050957">
    <property type="entry name" value="BMP_lipoprotein"/>
</dbReference>
<evidence type="ECO:0000256" key="2">
    <source>
        <dbReference type="ARBA" id="ARBA00022475"/>
    </source>
</evidence>
<dbReference type="Gene3D" id="3.40.50.2300">
    <property type="match status" value="2"/>
</dbReference>
<keyword evidence="4" id="KW-0472">Membrane</keyword>
<evidence type="ECO:0000256" key="5">
    <source>
        <dbReference type="ARBA" id="ARBA00023288"/>
    </source>
</evidence>
<evidence type="ECO:0000256" key="1">
    <source>
        <dbReference type="ARBA" id="ARBA00004236"/>
    </source>
</evidence>